<dbReference type="GO" id="GO:0030246">
    <property type="term" value="F:carbohydrate binding"/>
    <property type="evidence" value="ECO:0007669"/>
    <property type="project" value="UniProtKB-KW"/>
</dbReference>
<evidence type="ECO:0000313" key="17">
    <source>
        <dbReference type="EMBL" id="KAB1200994.1"/>
    </source>
</evidence>
<evidence type="ECO:0000256" key="15">
    <source>
        <dbReference type="SAM" id="SignalP"/>
    </source>
</evidence>
<dbReference type="GO" id="GO:0004672">
    <property type="term" value="F:protein kinase activity"/>
    <property type="evidence" value="ECO:0007669"/>
    <property type="project" value="InterPro"/>
</dbReference>
<evidence type="ECO:0000259" key="16">
    <source>
        <dbReference type="PROSITE" id="PS50011"/>
    </source>
</evidence>
<dbReference type="PANTHER" id="PTHR27007">
    <property type="match status" value="1"/>
</dbReference>
<dbReference type="Gene3D" id="3.30.200.20">
    <property type="entry name" value="Phosphorylase Kinase, domain 1"/>
    <property type="match status" value="1"/>
</dbReference>
<evidence type="ECO:0000256" key="6">
    <source>
        <dbReference type="ARBA" id="ARBA00022729"/>
    </source>
</evidence>
<name>A0A6A1UKH2_9ROSI</name>
<evidence type="ECO:0000256" key="12">
    <source>
        <dbReference type="ARBA" id="ARBA00023170"/>
    </source>
</evidence>
<feature type="signal peptide" evidence="15">
    <location>
        <begin position="1"/>
        <end position="25"/>
    </location>
</feature>
<keyword evidence="9 13" id="KW-0067">ATP-binding</keyword>
<keyword evidence="5 14" id="KW-0812">Transmembrane</keyword>
<dbReference type="PROSITE" id="PS00107">
    <property type="entry name" value="PROTEIN_KINASE_ATP"/>
    <property type="match status" value="1"/>
</dbReference>
<evidence type="ECO:0000256" key="14">
    <source>
        <dbReference type="SAM" id="Phobius"/>
    </source>
</evidence>
<keyword evidence="10 14" id="KW-1133">Transmembrane helix</keyword>
<evidence type="ECO:0000256" key="1">
    <source>
        <dbReference type="ARBA" id="ARBA00004479"/>
    </source>
</evidence>
<dbReference type="FunFam" id="3.30.200.20:FF:000168">
    <property type="entry name" value="L-type lectin-domain containing receptor kinase IX.1"/>
    <property type="match status" value="1"/>
</dbReference>
<dbReference type="Pfam" id="PF00139">
    <property type="entry name" value="Lectin_legB"/>
    <property type="match status" value="1"/>
</dbReference>
<dbReference type="EMBL" id="RXIC02000103">
    <property type="protein sequence ID" value="KAB1200994.1"/>
    <property type="molecule type" value="Genomic_DNA"/>
</dbReference>
<dbReference type="GO" id="GO:0005524">
    <property type="term" value="F:ATP binding"/>
    <property type="evidence" value="ECO:0007669"/>
    <property type="project" value="UniProtKB-UniRule"/>
</dbReference>
<evidence type="ECO:0000256" key="5">
    <source>
        <dbReference type="ARBA" id="ARBA00022692"/>
    </source>
</evidence>
<comment type="similarity">
    <text evidence="3">In the N-terminal section; belongs to the leguminous lectin family.</text>
</comment>
<proteinExistence type="inferred from homology"/>
<dbReference type="PROSITE" id="PS00308">
    <property type="entry name" value="LECTIN_LEGUME_ALPHA"/>
    <property type="match status" value="1"/>
</dbReference>
<keyword evidence="12 17" id="KW-0675">Receptor</keyword>
<dbReference type="InterPro" id="IPR000985">
    <property type="entry name" value="Lectin_LegA_CS"/>
</dbReference>
<keyword evidence="11 14" id="KW-0472">Membrane</keyword>
<evidence type="ECO:0000256" key="3">
    <source>
        <dbReference type="ARBA" id="ARBA00008536"/>
    </source>
</evidence>
<evidence type="ECO:0000256" key="7">
    <source>
        <dbReference type="ARBA" id="ARBA00022734"/>
    </source>
</evidence>
<dbReference type="PROSITE" id="PS50011">
    <property type="entry name" value="PROTEIN_KINASE_DOM"/>
    <property type="match status" value="1"/>
</dbReference>
<sequence length="411" mass="46005">MATLFYKLFKLLPLFVLFLFPSTDSVSFQLSTFDSNTSNILYHGDAEPFDGEVNMNNANYLSRVGWVTYARRVPIWDSKTGNLSHFSSNFSFIFDKQGCTGCGGGFAFFLAPVGFEIPPNSAGGFWVYSTPQPWRYSSHNQIVLVEFDSFANDWDPPFQHVGINTNSISSAVYTPWNFSLHGADTIVASILYNATTKNLSVFWTYRSTSIPHDNTSLSYNIDLSKVLPEWVTIGFSSATSVHFVRRTLVSWEFSSSLEIKETSGNKEKGIRLIVGLTVTGGVLVAGVIIAFAIFRQHKQKEREKAEAMNLTLMNDDLEKGAGPRRFSYTDLASATHDFSHDRKLGEGGFGAVFKGYLTDIDIPIAVKKISRGSNQGKKEYVTEVKIISRLRHRNLVRLIGWCHDKGEFLLV</sequence>
<dbReference type="InterPro" id="IPR011009">
    <property type="entry name" value="Kinase-like_dom_sf"/>
</dbReference>
<evidence type="ECO:0000256" key="10">
    <source>
        <dbReference type="ARBA" id="ARBA00022989"/>
    </source>
</evidence>
<keyword evidence="6 15" id="KW-0732">Signal</keyword>
<dbReference type="AlphaFoldDB" id="A0A6A1UKH2"/>
<protein>
    <submittedName>
        <fullName evidence="17">L-type lectin-domain containing receptor kinase IX.1</fullName>
    </submittedName>
</protein>
<dbReference type="Pfam" id="PF00069">
    <property type="entry name" value="Pkinase"/>
    <property type="match status" value="1"/>
</dbReference>
<evidence type="ECO:0000256" key="9">
    <source>
        <dbReference type="ARBA" id="ARBA00022840"/>
    </source>
</evidence>
<dbReference type="CDD" id="cd06899">
    <property type="entry name" value="lectin_legume_LecRK_Arcelin_ConA"/>
    <property type="match status" value="1"/>
</dbReference>
<feature type="chain" id="PRO_5025670392" evidence="15">
    <location>
        <begin position="26"/>
        <end position="411"/>
    </location>
</feature>
<dbReference type="OrthoDB" id="4062651at2759"/>
<feature type="domain" description="Protein kinase" evidence="16">
    <location>
        <begin position="338"/>
        <end position="411"/>
    </location>
</feature>
<dbReference type="Gene3D" id="2.60.120.200">
    <property type="match status" value="1"/>
</dbReference>
<evidence type="ECO:0000256" key="8">
    <source>
        <dbReference type="ARBA" id="ARBA00022741"/>
    </source>
</evidence>
<comment type="similarity">
    <text evidence="2">Belongs to the leguminous lectin family.</text>
</comment>
<dbReference type="Proteomes" id="UP000516437">
    <property type="component" value="Unassembled WGS sequence"/>
</dbReference>
<dbReference type="InterPro" id="IPR017441">
    <property type="entry name" value="Protein_kinase_ATP_BS"/>
</dbReference>
<dbReference type="InterPro" id="IPR001220">
    <property type="entry name" value="Legume_lectin_dom"/>
</dbReference>
<dbReference type="InterPro" id="IPR050528">
    <property type="entry name" value="L-type_Lectin-RKs"/>
</dbReference>
<feature type="binding site" evidence="13">
    <location>
        <position position="368"/>
    </location>
    <ligand>
        <name>ATP</name>
        <dbReference type="ChEBI" id="CHEBI:30616"/>
    </ligand>
</feature>
<evidence type="ECO:0000313" key="18">
    <source>
        <dbReference type="Proteomes" id="UP000516437"/>
    </source>
</evidence>
<keyword evidence="17" id="KW-0808">Transferase</keyword>
<reference evidence="17 18" key="1">
    <citation type="journal article" date="2019" name="Plant Biotechnol. J.">
        <title>The red bayberry genome and genetic basis of sex determination.</title>
        <authorList>
            <person name="Jia H.M."/>
            <person name="Jia H.J."/>
            <person name="Cai Q.L."/>
            <person name="Wang Y."/>
            <person name="Zhao H.B."/>
            <person name="Yang W.F."/>
            <person name="Wang G.Y."/>
            <person name="Li Y.H."/>
            <person name="Zhan D.L."/>
            <person name="Shen Y.T."/>
            <person name="Niu Q.F."/>
            <person name="Chang L."/>
            <person name="Qiu J."/>
            <person name="Zhao L."/>
            <person name="Xie H.B."/>
            <person name="Fu W.Y."/>
            <person name="Jin J."/>
            <person name="Li X.W."/>
            <person name="Jiao Y."/>
            <person name="Zhou C.C."/>
            <person name="Tu T."/>
            <person name="Chai C.Y."/>
            <person name="Gao J.L."/>
            <person name="Fan L.J."/>
            <person name="van de Weg E."/>
            <person name="Wang J.Y."/>
            <person name="Gao Z.S."/>
        </authorList>
    </citation>
    <scope>NUCLEOTIDE SEQUENCE [LARGE SCALE GENOMIC DNA]</scope>
    <source>
        <tissue evidence="17">Leaves</tissue>
    </source>
</reference>
<feature type="transmembrane region" description="Helical" evidence="14">
    <location>
        <begin position="272"/>
        <end position="294"/>
    </location>
</feature>
<dbReference type="SUPFAM" id="SSF56112">
    <property type="entry name" value="Protein kinase-like (PK-like)"/>
    <property type="match status" value="1"/>
</dbReference>
<gene>
    <name evidence="17" type="ORF">CJ030_MR0G005318</name>
</gene>
<evidence type="ECO:0000256" key="11">
    <source>
        <dbReference type="ARBA" id="ARBA00023136"/>
    </source>
</evidence>
<keyword evidence="8 13" id="KW-0547">Nucleotide-binding</keyword>
<keyword evidence="7 17" id="KW-0430">Lectin</keyword>
<accession>A0A6A1UKH2</accession>
<comment type="caution">
    <text evidence="17">The sequence shown here is derived from an EMBL/GenBank/DDBJ whole genome shotgun (WGS) entry which is preliminary data.</text>
</comment>
<comment type="subcellular location">
    <subcellularLocation>
        <location evidence="1">Membrane</location>
        <topology evidence="1">Single-pass type I membrane protein</topology>
    </subcellularLocation>
</comment>
<organism evidence="17 18">
    <name type="scientific">Morella rubra</name>
    <name type="common">Chinese bayberry</name>
    <dbReference type="NCBI Taxonomy" id="262757"/>
    <lineage>
        <taxon>Eukaryota</taxon>
        <taxon>Viridiplantae</taxon>
        <taxon>Streptophyta</taxon>
        <taxon>Embryophyta</taxon>
        <taxon>Tracheophyta</taxon>
        <taxon>Spermatophyta</taxon>
        <taxon>Magnoliopsida</taxon>
        <taxon>eudicotyledons</taxon>
        <taxon>Gunneridae</taxon>
        <taxon>Pentapetalae</taxon>
        <taxon>rosids</taxon>
        <taxon>fabids</taxon>
        <taxon>Fagales</taxon>
        <taxon>Myricaceae</taxon>
        <taxon>Morella</taxon>
    </lineage>
</organism>
<dbReference type="SUPFAM" id="SSF49899">
    <property type="entry name" value="Concanavalin A-like lectins/glucanases"/>
    <property type="match status" value="1"/>
</dbReference>
<dbReference type="GO" id="GO:0016020">
    <property type="term" value="C:membrane"/>
    <property type="evidence" value="ECO:0007669"/>
    <property type="project" value="UniProtKB-SubCell"/>
</dbReference>
<evidence type="ECO:0000256" key="2">
    <source>
        <dbReference type="ARBA" id="ARBA00007606"/>
    </source>
</evidence>
<keyword evidence="17" id="KW-0418">Kinase</keyword>
<keyword evidence="18" id="KW-1185">Reference proteome</keyword>
<evidence type="ECO:0000256" key="4">
    <source>
        <dbReference type="ARBA" id="ARBA00010217"/>
    </source>
</evidence>
<evidence type="ECO:0000256" key="13">
    <source>
        <dbReference type="PROSITE-ProRule" id="PRU10141"/>
    </source>
</evidence>
<comment type="similarity">
    <text evidence="4">In the C-terminal section; belongs to the protein kinase superfamily. Ser/Thr protein kinase family.</text>
</comment>
<dbReference type="InterPro" id="IPR013320">
    <property type="entry name" value="ConA-like_dom_sf"/>
</dbReference>
<dbReference type="InterPro" id="IPR000719">
    <property type="entry name" value="Prot_kinase_dom"/>
</dbReference>